<keyword evidence="4 5" id="KW-0727">SH2 domain</keyword>
<dbReference type="Gene3D" id="3.30.505.10">
    <property type="entry name" value="SH2 domain"/>
    <property type="match status" value="1"/>
</dbReference>
<dbReference type="InterPro" id="IPR001496">
    <property type="entry name" value="SOCS_box"/>
</dbReference>
<dbReference type="PROSITE" id="PS50225">
    <property type="entry name" value="SOCS"/>
    <property type="match status" value="1"/>
</dbReference>
<dbReference type="SUPFAM" id="SSF55550">
    <property type="entry name" value="SH2 domain"/>
    <property type="match status" value="1"/>
</dbReference>
<dbReference type="PROSITE" id="PS50001">
    <property type="entry name" value="SH2"/>
    <property type="match status" value="1"/>
</dbReference>
<dbReference type="InterPro" id="IPR035866">
    <property type="entry name" value="SOCS7_SH2"/>
</dbReference>
<feature type="domain" description="SOCS box" evidence="8">
    <location>
        <begin position="369"/>
        <end position="415"/>
    </location>
</feature>
<dbReference type="SMART" id="SM00969">
    <property type="entry name" value="SOCS_box"/>
    <property type="match status" value="1"/>
</dbReference>
<sequence>MKVGDGQEHLADVVKASNQKLESTVLDHNVTVVQKSWGMAERGPSRPPQRPSTLQLTRPRPLSVHSPIADFADSLAEQLVSSAAAELRHQTPPPPPPPCRPGHGRSLSLHSAGSGTSSGGTQSARCLISKLGDADLDTEPALFSLRHSAPDEPLHMTLEESLARVRQDLRQLLTPRRDRRPAATTATTERPPAPSETPPPPLPERPPPAEAEEEHGDHDDENYLDGSGIEDLEMLGITEGWGPSPARRASAGPADFATIIEKVKDCGWYWGPISCSSAEAILKNEPDGSFIVRDSSDDRYIFSLTFKLRGLIRHARIEHNNGNFSFGGMHKFRSNTIVDFIENAVEYSRSGRYLFFLHRRPAHGPMRVQLLHPVSRFKHIQSLKHLCRFVILKQIPRDHIDQLPLPEPLKHYLSSPCYFSEQLEETT</sequence>
<dbReference type="GO" id="GO:0035556">
    <property type="term" value="P:intracellular signal transduction"/>
    <property type="evidence" value="ECO:0007669"/>
    <property type="project" value="InterPro"/>
</dbReference>
<evidence type="ECO:0000259" key="7">
    <source>
        <dbReference type="PROSITE" id="PS50001"/>
    </source>
</evidence>
<evidence type="ECO:0000256" key="4">
    <source>
        <dbReference type="ARBA" id="ARBA00022999"/>
    </source>
</evidence>
<keyword evidence="1" id="KW-0341">Growth regulation</keyword>
<protein>
    <submittedName>
        <fullName evidence="9">Suppressor of cytokine signaling 7</fullName>
    </submittedName>
</protein>
<feature type="compositionally biased region" description="Pro residues" evidence="6">
    <location>
        <begin position="191"/>
        <end position="209"/>
    </location>
</feature>
<dbReference type="EMBL" id="VIIS01001458">
    <property type="protein sequence ID" value="KAF0297923.1"/>
    <property type="molecule type" value="Genomic_DNA"/>
</dbReference>
<dbReference type="InterPro" id="IPR000980">
    <property type="entry name" value="SH2"/>
</dbReference>
<dbReference type="SMART" id="SM00253">
    <property type="entry name" value="SOCS"/>
    <property type="match status" value="1"/>
</dbReference>
<dbReference type="InterPro" id="IPR036036">
    <property type="entry name" value="SOCS_box-like_dom_sf"/>
</dbReference>
<dbReference type="GO" id="GO:0009968">
    <property type="term" value="P:negative regulation of signal transduction"/>
    <property type="evidence" value="ECO:0007669"/>
    <property type="project" value="UniProtKB-KW"/>
</dbReference>
<evidence type="ECO:0000256" key="1">
    <source>
        <dbReference type="ARBA" id="ARBA00022604"/>
    </source>
</evidence>
<name>A0A6A4VW87_AMPAM</name>
<dbReference type="PANTHER" id="PTHR10155">
    <property type="entry name" value="PHOSPHATIDYLINOSITOL 3-KINASE REGULATORY SUBUNIT"/>
    <property type="match status" value="1"/>
</dbReference>
<accession>A0A6A4VW87</accession>
<feature type="domain" description="SH2" evidence="7">
    <location>
        <begin position="268"/>
        <end position="374"/>
    </location>
</feature>
<evidence type="ECO:0000313" key="9">
    <source>
        <dbReference type="EMBL" id="KAF0297923.1"/>
    </source>
</evidence>
<dbReference type="CDD" id="cd10388">
    <property type="entry name" value="SH2_SOCS7"/>
    <property type="match status" value="1"/>
</dbReference>
<evidence type="ECO:0000256" key="2">
    <source>
        <dbReference type="ARBA" id="ARBA00022700"/>
    </source>
</evidence>
<keyword evidence="2" id="KW-0734">Signal transduction inhibitor</keyword>
<feature type="region of interest" description="Disordered" evidence="6">
    <location>
        <begin position="85"/>
        <end position="123"/>
    </location>
</feature>
<keyword evidence="10" id="KW-1185">Reference proteome</keyword>
<dbReference type="PANTHER" id="PTHR10155:SF5">
    <property type="entry name" value="SUPPRESSOR OF CYTOKINE SIGNALING 7"/>
    <property type="match status" value="1"/>
</dbReference>
<evidence type="ECO:0000256" key="6">
    <source>
        <dbReference type="SAM" id="MobiDB-lite"/>
    </source>
</evidence>
<dbReference type="SUPFAM" id="SSF158235">
    <property type="entry name" value="SOCS box-like"/>
    <property type="match status" value="1"/>
</dbReference>
<dbReference type="Proteomes" id="UP000440578">
    <property type="component" value="Unassembled WGS sequence"/>
</dbReference>
<dbReference type="SMART" id="SM00252">
    <property type="entry name" value="SH2"/>
    <property type="match status" value="1"/>
</dbReference>
<keyword evidence="3" id="KW-0833">Ubl conjugation pathway</keyword>
<dbReference type="Pfam" id="PF00017">
    <property type="entry name" value="SH2"/>
    <property type="match status" value="1"/>
</dbReference>
<dbReference type="GO" id="GO:0005942">
    <property type="term" value="C:phosphatidylinositol 3-kinase complex"/>
    <property type="evidence" value="ECO:0007669"/>
    <property type="project" value="TreeGrafter"/>
</dbReference>
<dbReference type="Pfam" id="PF07525">
    <property type="entry name" value="SOCS_box"/>
    <property type="match status" value="1"/>
</dbReference>
<feature type="compositionally biased region" description="Pro residues" evidence="6">
    <location>
        <begin position="91"/>
        <end position="100"/>
    </location>
</feature>
<evidence type="ECO:0000259" key="8">
    <source>
        <dbReference type="PROSITE" id="PS50225"/>
    </source>
</evidence>
<dbReference type="AlphaFoldDB" id="A0A6A4VW87"/>
<gene>
    <name evidence="9" type="primary">SOCS7_1</name>
    <name evidence="9" type="ORF">FJT64_004685</name>
</gene>
<evidence type="ECO:0000256" key="5">
    <source>
        <dbReference type="PROSITE-ProRule" id="PRU00191"/>
    </source>
</evidence>
<dbReference type="GO" id="GO:0046854">
    <property type="term" value="P:phosphatidylinositol phosphate biosynthetic process"/>
    <property type="evidence" value="ECO:0007669"/>
    <property type="project" value="TreeGrafter"/>
</dbReference>
<organism evidence="9 10">
    <name type="scientific">Amphibalanus amphitrite</name>
    <name type="common">Striped barnacle</name>
    <name type="synonym">Balanus amphitrite</name>
    <dbReference type="NCBI Taxonomy" id="1232801"/>
    <lineage>
        <taxon>Eukaryota</taxon>
        <taxon>Metazoa</taxon>
        <taxon>Ecdysozoa</taxon>
        <taxon>Arthropoda</taxon>
        <taxon>Crustacea</taxon>
        <taxon>Multicrustacea</taxon>
        <taxon>Cirripedia</taxon>
        <taxon>Thoracica</taxon>
        <taxon>Thoracicalcarea</taxon>
        <taxon>Balanomorpha</taxon>
        <taxon>Balanoidea</taxon>
        <taxon>Balanidae</taxon>
        <taxon>Amphibalaninae</taxon>
        <taxon>Amphibalanus</taxon>
    </lineage>
</organism>
<dbReference type="OrthoDB" id="6426624at2759"/>
<feature type="region of interest" description="Disordered" evidence="6">
    <location>
        <begin position="36"/>
        <end position="67"/>
    </location>
</feature>
<dbReference type="GO" id="GO:0046935">
    <property type="term" value="F:1-phosphatidylinositol-3-kinase regulator activity"/>
    <property type="evidence" value="ECO:0007669"/>
    <property type="project" value="TreeGrafter"/>
</dbReference>
<dbReference type="InterPro" id="IPR036860">
    <property type="entry name" value="SH2_dom_sf"/>
</dbReference>
<evidence type="ECO:0000313" key="10">
    <source>
        <dbReference type="Proteomes" id="UP000440578"/>
    </source>
</evidence>
<feature type="compositionally biased region" description="Low complexity" evidence="6">
    <location>
        <begin position="106"/>
        <end position="123"/>
    </location>
</feature>
<feature type="compositionally biased region" description="Acidic residues" evidence="6">
    <location>
        <begin position="210"/>
        <end position="226"/>
    </location>
</feature>
<proteinExistence type="predicted"/>
<comment type="caution">
    <text evidence="9">The sequence shown here is derived from an EMBL/GenBank/DDBJ whole genome shotgun (WGS) entry which is preliminary data.</text>
</comment>
<evidence type="ECO:0000256" key="3">
    <source>
        <dbReference type="ARBA" id="ARBA00022786"/>
    </source>
</evidence>
<feature type="region of interest" description="Disordered" evidence="6">
    <location>
        <begin position="171"/>
        <end position="226"/>
    </location>
</feature>
<reference evidence="9 10" key="1">
    <citation type="submission" date="2019-07" db="EMBL/GenBank/DDBJ databases">
        <title>Draft genome assembly of a fouling barnacle, Amphibalanus amphitrite (Darwin, 1854): The first reference genome for Thecostraca.</title>
        <authorList>
            <person name="Kim W."/>
        </authorList>
    </citation>
    <scope>NUCLEOTIDE SEQUENCE [LARGE SCALE GENOMIC DNA]</scope>
    <source>
        <strain evidence="9">SNU_AA5</strain>
        <tissue evidence="9">Soma without cirri and trophi</tissue>
    </source>
</reference>